<proteinExistence type="predicted"/>
<dbReference type="eggNOG" id="KOG2177">
    <property type="taxonomic scope" value="Eukaryota"/>
</dbReference>
<dbReference type="SUPFAM" id="SSF101898">
    <property type="entry name" value="NHL repeat"/>
    <property type="match status" value="1"/>
</dbReference>
<evidence type="ECO:0000256" key="1">
    <source>
        <dbReference type="ARBA" id="ARBA00022737"/>
    </source>
</evidence>
<protein>
    <recommendedName>
        <fullName evidence="4">SMP-30/Gluconolactonase/LRE-like region domain-containing protein</fullName>
    </recommendedName>
</protein>
<evidence type="ECO:0008006" key="4">
    <source>
        <dbReference type="Google" id="ProtNLM"/>
    </source>
</evidence>
<dbReference type="AlphaFoldDB" id="C3YIZ6"/>
<dbReference type="EMBL" id="GG666517">
    <property type="protein sequence ID" value="EEN59658.1"/>
    <property type="molecule type" value="Genomic_DNA"/>
</dbReference>
<feature type="non-terminal residue" evidence="3">
    <location>
        <position position="1"/>
    </location>
</feature>
<keyword evidence="1" id="KW-0677">Repeat</keyword>
<sequence length="219" mass="23529">NRGTRTGEFSFPIGVAVDSYGGIFVTDTGNNRVQVFDGEGHFKFKFGTIGGRDGEFLRPSAIVVTPAGDIVVKDDKKIQVFDSEGRFVRRFGDNVLRAPFGLALTSQGHLVTVNAPSTTGQLVTRFGNRGTRTGEFSFPIGLRFLAVSQQNLIVSDLGNNTVYVTTLDGKSVLQFGSRGIGDGLLSEPAGVAVDWSGNIIVADSRNCRVQVCMESFIQV</sequence>
<dbReference type="Pfam" id="PF01436">
    <property type="entry name" value="NHL"/>
    <property type="match status" value="2"/>
</dbReference>
<evidence type="ECO:0000313" key="3">
    <source>
        <dbReference type="EMBL" id="EEN59658.1"/>
    </source>
</evidence>
<name>C3YIZ6_BRAFL</name>
<evidence type="ECO:0000256" key="2">
    <source>
        <dbReference type="PROSITE-ProRule" id="PRU00504"/>
    </source>
</evidence>
<dbReference type="PANTHER" id="PTHR24104">
    <property type="entry name" value="E3 UBIQUITIN-PROTEIN LIGASE NHLRC1-RELATED"/>
    <property type="match status" value="1"/>
</dbReference>
<feature type="repeat" description="NHL" evidence="2">
    <location>
        <begin position="1"/>
        <end position="39"/>
    </location>
</feature>
<dbReference type="InterPro" id="IPR011042">
    <property type="entry name" value="6-blade_b-propeller_TolB-like"/>
</dbReference>
<gene>
    <name evidence="3" type="ORF">BRAFLDRAFT_235607</name>
</gene>
<dbReference type="PROSITE" id="PS51125">
    <property type="entry name" value="NHL"/>
    <property type="match status" value="3"/>
</dbReference>
<dbReference type="PANTHER" id="PTHR24104:SF57">
    <property type="entry name" value="BEE-MILK PROTEIN"/>
    <property type="match status" value="1"/>
</dbReference>
<dbReference type="InterPro" id="IPR001258">
    <property type="entry name" value="NHL_repeat"/>
</dbReference>
<reference evidence="3" key="1">
    <citation type="journal article" date="2008" name="Nature">
        <title>The amphioxus genome and the evolution of the chordate karyotype.</title>
        <authorList>
            <consortium name="US DOE Joint Genome Institute (JGI-PGF)"/>
            <person name="Putnam N.H."/>
            <person name="Butts T."/>
            <person name="Ferrier D.E.K."/>
            <person name="Furlong R.F."/>
            <person name="Hellsten U."/>
            <person name="Kawashima T."/>
            <person name="Robinson-Rechavi M."/>
            <person name="Shoguchi E."/>
            <person name="Terry A."/>
            <person name="Yu J.-K."/>
            <person name="Benito-Gutierrez E.L."/>
            <person name="Dubchak I."/>
            <person name="Garcia-Fernandez J."/>
            <person name="Gibson-Brown J.J."/>
            <person name="Grigoriev I.V."/>
            <person name="Horton A.C."/>
            <person name="de Jong P.J."/>
            <person name="Jurka J."/>
            <person name="Kapitonov V.V."/>
            <person name="Kohara Y."/>
            <person name="Kuroki Y."/>
            <person name="Lindquist E."/>
            <person name="Lucas S."/>
            <person name="Osoegawa K."/>
            <person name="Pennacchio L.A."/>
            <person name="Salamov A.A."/>
            <person name="Satou Y."/>
            <person name="Sauka-Spengler T."/>
            <person name="Schmutz J."/>
            <person name="Shin-I T."/>
            <person name="Toyoda A."/>
            <person name="Bronner-Fraser M."/>
            <person name="Fujiyama A."/>
            <person name="Holland L.Z."/>
            <person name="Holland P.W.H."/>
            <person name="Satoh N."/>
            <person name="Rokhsar D.S."/>
        </authorList>
    </citation>
    <scope>NUCLEOTIDE SEQUENCE [LARGE SCALE GENOMIC DNA]</scope>
    <source>
        <strain evidence="3">S238N-H82</strain>
        <tissue evidence="3">Testes</tissue>
    </source>
</reference>
<feature type="repeat" description="NHL" evidence="2">
    <location>
        <begin position="172"/>
        <end position="211"/>
    </location>
</feature>
<dbReference type="InterPro" id="IPR050952">
    <property type="entry name" value="TRIM-NHL_E3_ligases"/>
</dbReference>
<dbReference type="InParanoid" id="C3YIZ6"/>
<dbReference type="STRING" id="7739.C3YIZ6"/>
<accession>C3YIZ6</accession>
<dbReference type="Gene3D" id="2.120.10.30">
    <property type="entry name" value="TolB, C-terminal domain"/>
    <property type="match status" value="2"/>
</dbReference>
<feature type="repeat" description="NHL" evidence="2">
    <location>
        <begin position="43"/>
        <end position="84"/>
    </location>
</feature>
<organism>
    <name type="scientific">Branchiostoma floridae</name>
    <name type="common">Florida lancelet</name>
    <name type="synonym">Amphioxus</name>
    <dbReference type="NCBI Taxonomy" id="7739"/>
    <lineage>
        <taxon>Eukaryota</taxon>
        <taxon>Metazoa</taxon>
        <taxon>Chordata</taxon>
        <taxon>Cephalochordata</taxon>
        <taxon>Leptocardii</taxon>
        <taxon>Amphioxiformes</taxon>
        <taxon>Branchiostomatidae</taxon>
        <taxon>Branchiostoma</taxon>
    </lineage>
</organism>